<reference evidence="1 2" key="1">
    <citation type="submission" date="2019-03" db="EMBL/GenBank/DDBJ databases">
        <title>Deep-cultivation of Planctomycetes and their phenomic and genomic characterization uncovers novel biology.</title>
        <authorList>
            <person name="Wiegand S."/>
            <person name="Jogler M."/>
            <person name="Boedeker C."/>
            <person name="Pinto D."/>
            <person name="Vollmers J."/>
            <person name="Rivas-Marin E."/>
            <person name="Kohn T."/>
            <person name="Peeters S.H."/>
            <person name="Heuer A."/>
            <person name="Rast P."/>
            <person name="Oberbeckmann S."/>
            <person name="Bunk B."/>
            <person name="Jeske O."/>
            <person name="Meyerdierks A."/>
            <person name="Storesund J.E."/>
            <person name="Kallscheuer N."/>
            <person name="Luecker S."/>
            <person name="Lage O.M."/>
            <person name="Pohl T."/>
            <person name="Merkel B.J."/>
            <person name="Hornburger P."/>
            <person name="Mueller R.-W."/>
            <person name="Bruemmer F."/>
            <person name="Labrenz M."/>
            <person name="Spormann A.M."/>
            <person name="Op den Camp H."/>
            <person name="Overmann J."/>
            <person name="Amann R."/>
            <person name="Jetten M.S.M."/>
            <person name="Mascher T."/>
            <person name="Medema M.H."/>
            <person name="Devos D.P."/>
            <person name="Kaster A.-K."/>
            <person name="Ovreas L."/>
            <person name="Rohde M."/>
            <person name="Galperin M.Y."/>
            <person name="Jogler C."/>
        </authorList>
    </citation>
    <scope>NUCLEOTIDE SEQUENCE [LARGE SCALE GENOMIC DNA]</scope>
    <source>
        <strain evidence="1 2">Enr13</strain>
    </source>
</reference>
<organism evidence="1 2">
    <name type="scientific">Stieleria neptunia</name>
    <dbReference type="NCBI Taxonomy" id="2527979"/>
    <lineage>
        <taxon>Bacteria</taxon>
        <taxon>Pseudomonadati</taxon>
        <taxon>Planctomycetota</taxon>
        <taxon>Planctomycetia</taxon>
        <taxon>Pirellulales</taxon>
        <taxon>Pirellulaceae</taxon>
        <taxon>Stieleria</taxon>
    </lineage>
</organism>
<accession>A0A518I355</accession>
<dbReference type="Proteomes" id="UP000319004">
    <property type="component" value="Chromosome"/>
</dbReference>
<evidence type="ECO:0000313" key="1">
    <source>
        <dbReference type="EMBL" id="QDV47484.1"/>
    </source>
</evidence>
<name>A0A518I355_9BACT</name>
<sequence length="68" mass="7701">MHDAALGGYKDSASMLLAEAVNNDLQNQELIHQICFVAELRGTTETASLVRSTFITKLPKWLNRYELY</sequence>
<dbReference type="AlphaFoldDB" id="A0A518I355"/>
<dbReference type="EMBL" id="CP037423">
    <property type="protein sequence ID" value="QDV47484.1"/>
    <property type="molecule type" value="Genomic_DNA"/>
</dbReference>
<evidence type="ECO:0000313" key="2">
    <source>
        <dbReference type="Proteomes" id="UP000319004"/>
    </source>
</evidence>
<protein>
    <submittedName>
        <fullName evidence="1">Uncharacterized protein</fullName>
    </submittedName>
</protein>
<keyword evidence="2" id="KW-1185">Reference proteome</keyword>
<gene>
    <name evidence="1" type="ORF">Enr13x_73940</name>
</gene>
<proteinExistence type="predicted"/>
<dbReference type="KEGG" id="snep:Enr13x_73940"/>